<evidence type="ECO:0000313" key="1">
    <source>
        <dbReference type="EMBL" id="KAH3772084.1"/>
    </source>
</evidence>
<keyword evidence="2" id="KW-1185">Reference proteome</keyword>
<evidence type="ECO:0000313" key="2">
    <source>
        <dbReference type="Proteomes" id="UP000828390"/>
    </source>
</evidence>
<dbReference type="EMBL" id="JAIWYP010000009">
    <property type="protein sequence ID" value="KAH3772084.1"/>
    <property type="molecule type" value="Genomic_DNA"/>
</dbReference>
<sequence length="60" mass="7126">MCTDAHYKFEENRFEYQSATLKEAVYLNVDKADLHHLSVFNVDNRLYKECDYYSIGKVSL</sequence>
<gene>
    <name evidence="1" type="ORF">DPMN_173419</name>
</gene>
<protein>
    <submittedName>
        <fullName evidence="1">Uncharacterized protein</fullName>
    </submittedName>
</protein>
<reference evidence="1" key="1">
    <citation type="journal article" date="2019" name="bioRxiv">
        <title>The Genome of the Zebra Mussel, Dreissena polymorpha: A Resource for Invasive Species Research.</title>
        <authorList>
            <person name="McCartney M.A."/>
            <person name="Auch B."/>
            <person name="Kono T."/>
            <person name="Mallez S."/>
            <person name="Zhang Y."/>
            <person name="Obille A."/>
            <person name="Becker A."/>
            <person name="Abrahante J.E."/>
            <person name="Garbe J."/>
            <person name="Badalamenti J.P."/>
            <person name="Herman A."/>
            <person name="Mangelson H."/>
            <person name="Liachko I."/>
            <person name="Sullivan S."/>
            <person name="Sone E.D."/>
            <person name="Koren S."/>
            <person name="Silverstein K.A.T."/>
            <person name="Beckman K.B."/>
            <person name="Gohl D.M."/>
        </authorList>
    </citation>
    <scope>NUCLEOTIDE SEQUENCE</scope>
    <source>
        <strain evidence="1">Duluth1</strain>
        <tissue evidence="1">Whole animal</tissue>
    </source>
</reference>
<proteinExistence type="predicted"/>
<reference evidence="1" key="2">
    <citation type="submission" date="2020-11" db="EMBL/GenBank/DDBJ databases">
        <authorList>
            <person name="McCartney M.A."/>
            <person name="Auch B."/>
            <person name="Kono T."/>
            <person name="Mallez S."/>
            <person name="Becker A."/>
            <person name="Gohl D.M."/>
            <person name="Silverstein K.A.T."/>
            <person name="Koren S."/>
            <person name="Bechman K.B."/>
            <person name="Herman A."/>
            <person name="Abrahante J.E."/>
            <person name="Garbe J."/>
        </authorList>
    </citation>
    <scope>NUCLEOTIDE SEQUENCE</scope>
    <source>
        <strain evidence="1">Duluth1</strain>
        <tissue evidence="1">Whole animal</tissue>
    </source>
</reference>
<name>A0A9D4IG26_DREPO</name>
<accession>A0A9D4IG26</accession>
<dbReference type="AlphaFoldDB" id="A0A9D4IG26"/>
<comment type="caution">
    <text evidence="1">The sequence shown here is derived from an EMBL/GenBank/DDBJ whole genome shotgun (WGS) entry which is preliminary data.</text>
</comment>
<dbReference type="Proteomes" id="UP000828390">
    <property type="component" value="Unassembled WGS sequence"/>
</dbReference>
<organism evidence="1 2">
    <name type="scientific">Dreissena polymorpha</name>
    <name type="common">Zebra mussel</name>
    <name type="synonym">Mytilus polymorpha</name>
    <dbReference type="NCBI Taxonomy" id="45954"/>
    <lineage>
        <taxon>Eukaryota</taxon>
        <taxon>Metazoa</taxon>
        <taxon>Spiralia</taxon>
        <taxon>Lophotrochozoa</taxon>
        <taxon>Mollusca</taxon>
        <taxon>Bivalvia</taxon>
        <taxon>Autobranchia</taxon>
        <taxon>Heteroconchia</taxon>
        <taxon>Euheterodonta</taxon>
        <taxon>Imparidentia</taxon>
        <taxon>Neoheterodontei</taxon>
        <taxon>Myida</taxon>
        <taxon>Dreissenoidea</taxon>
        <taxon>Dreissenidae</taxon>
        <taxon>Dreissena</taxon>
    </lineage>
</organism>